<proteinExistence type="predicted"/>
<keyword evidence="1" id="KW-1133">Transmembrane helix</keyword>
<accession>A0A6C0J3N5</accession>
<organism evidence="2">
    <name type="scientific">viral metagenome</name>
    <dbReference type="NCBI Taxonomy" id="1070528"/>
    <lineage>
        <taxon>unclassified sequences</taxon>
        <taxon>metagenomes</taxon>
        <taxon>organismal metagenomes</taxon>
    </lineage>
</organism>
<feature type="transmembrane region" description="Helical" evidence="1">
    <location>
        <begin position="49"/>
        <end position="71"/>
    </location>
</feature>
<keyword evidence="1" id="KW-0472">Membrane</keyword>
<name>A0A6C0J3N5_9ZZZZ</name>
<evidence type="ECO:0000256" key="1">
    <source>
        <dbReference type="SAM" id="Phobius"/>
    </source>
</evidence>
<dbReference type="AlphaFoldDB" id="A0A6C0J3N5"/>
<evidence type="ECO:0000313" key="2">
    <source>
        <dbReference type="EMBL" id="QHT98567.1"/>
    </source>
</evidence>
<protein>
    <submittedName>
        <fullName evidence="2">Uncharacterized protein</fullName>
    </submittedName>
</protein>
<keyword evidence="1" id="KW-0812">Transmembrane</keyword>
<feature type="transmembrane region" description="Helical" evidence="1">
    <location>
        <begin position="12"/>
        <end position="33"/>
    </location>
</feature>
<sequence>MALIEGFTATTIWKAFTLNSLVSSITIVLALVLKSKFDKYYGRDDIKGLIFTFMITFAVSFTVYTLMHYVVGYGGGQLAVTGTN</sequence>
<reference evidence="2" key="1">
    <citation type="journal article" date="2020" name="Nature">
        <title>Giant virus diversity and host interactions through global metagenomics.</title>
        <authorList>
            <person name="Schulz F."/>
            <person name="Roux S."/>
            <person name="Paez-Espino D."/>
            <person name="Jungbluth S."/>
            <person name="Walsh D.A."/>
            <person name="Denef V.J."/>
            <person name="McMahon K.D."/>
            <person name="Konstantinidis K.T."/>
            <person name="Eloe-Fadrosh E.A."/>
            <person name="Kyrpides N.C."/>
            <person name="Woyke T."/>
        </authorList>
    </citation>
    <scope>NUCLEOTIDE SEQUENCE</scope>
    <source>
        <strain evidence="2">GVMAG-M-3300025676-16</strain>
    </source>
</reference>
<dbReference type="EMBL" id="MN740294">
    <property type="protein sequence ID" value="QHT98567.1"/>
    <property type="molecule type" value="Genomic_DNA"/>
</dbReference>